<name>A0ABN8Q5J9_9CNID</name>
<organism evidence="3 4">
    <name type="scientific">Porites evermanni</name>
    <dbReference type="NCBI Taxonomy" id="104178"/>
    <lineage>
        <taxon>Eukaryota</taxon>
        <taxon>Metazoa</taxon>
        <taxon>Cnidaria</taxon>
        <taxon>Anthozoa</taxon>
        <taxon>Hexacorallia</taxon>
        <taxon>Scleractinia</taxon>
        <taxon>Fungiina</taxon>
        <taxon>Poritidae</taxon>
        <taxon>Porites</taxon>
    </lineage>
</organism>
<gene>
    <name evidence="3" type="ORF">PEVE_00002447</name>
</gene>
<protein>
    <recommendedName>
        <fullName evidence="2">Iminophenyl-pyruvate dimer synthase domain-containing protein</fullName>
    </recommendedName>
</protein>
<evidence type="ECO:0000313" key="4">
    <source>
        <dbReference type="Proteomes" id="UP001159427"/>
    </source>
</evidence>
<feature type="region of interest" description="Disordered" evidence="1">
    <location>
        <begin position="658"/>
        <end position="677"/>
    </location>
</feature>
<evidence type="ECO:0000256" key="1">
    <source>
        <dbReference type="SAM" id="MobiDB-lite"/>
    </source>
</evidence>
<evidence type="ECO:0000313" key="3">
    <source>
        <dbReference type="EMBL" id="CAH3157234.1"/>
    </source>
</evidence>
<keyword evidence="4" id="KW-1185">Reference proteome</keyword>
<dbReference type="InterPro" id="IPR012347">
    <property type="entry name" value="Ferritin-like"/>
</dbReference>
<evidence type="ECO:0000259" key="2">
    <source>
        <dbReference type="Pfam" id="PF12902"/>
    </source>
</evidence>
<dbReference type="PANTHER" id="PTHR34400:SF4">
    <property type="entry name" value="MEMBRANE PROTEIN"/>
    <property type="match status" value="1"/>
</dbReference>
<dbReference type="Gene3D" id="1.20.1260.10">
    <property type="match status" value="1"/>
</dbReference>
<feature type="domain" description="Iminophenyl-pyruvate dimer synthase" evidence="2">
    <location>
        <begin position="266"/>
        <end position="540"/>
    </location>
</feature>
<comment type="caution">
    <text evidence="3">The sequence shown here is derived from an EMBL/GenBank/DDBJ whole genome shotgun (WGS) entry which is preliminary data.</text>
</comment>
<proteinExistence type="predicted"/>
<accession>A0ABN8Q5J9</accession>
<dbReference type="InterPro" id="IPR009078">
    <property type="entry name" value="Ferritin-like_SF"/>
</dbReference>
<dbReference type="SUPFAM" id="SSF47240">
    <property type="entry name" value="Ferritin-like"/>
    <property type="match status" value="1"/>
</dbReference>
<dbReference type="PANTHER" id="PTHR34400">
    <property type="match status" value="1"/>
</dbReference>
<dbReference type="InterPro" id="IPR026820">
    <property type="entry name" value="VioB/RebD_dom"/>
</dbReference>
<dbReference type="Pfam" id="PF12902">
    <property type="entry name" value="Ferritin-like"/>
    <property type="match status" value="1"/>
</dbReference>
<reference evidence="3 4" key="1">
    <citation type="submission" date="2022-05" db="EMBL/GenBank/DDBJ databases">
        <authorList>
            <consortium name="Genoscope - CEA"/>
            <person name="William W."/>
        </authorList>
    </citation>
    <scope>NUCLEOTIDE SEQUENCE [LARGE SCALE GENOMIC DNA]</scope>
</reference>
<sequence length="677" mass="76220">MVNFVSLYPQASGNFPDLKCNNILLAENRDGMDIHPYSTWTFRKNPGEAAKVQLLATKFGEPLSGARVRLDPCNCEKIFSGGPKVGQPALDVPSNLGTDKNGLVTFDIETKDPKNNRSYIDGQLYPFMFSLESQNKSCSIMCENDTLQSTLRNLLVVIHVWDQYKPKGEEPTWLDDVYPIFKQYANLYPVMTDNFVNLGNYYDVINHKNAILMSLQLPISHPNHMPVSRDLSKSKRQVIIKWLSKDKLPFGEPKKFYSVEHLRRDLQTALELEHATIPTYLTALASIKSSYNLKIQRVMKVVIIQEMMHMALVANILNAVGGEPSLYSKNFIPNYPCRLPGGVQPDLIIPIEKLSLGLIRNIFMKIEEPHEKTEDCTIQDSQEDEPDDRPSGCPFAFSREQFLKESTQYPTLIIFSFLLSKCNSVLCKTSGSLYFPGEDIQIVKHQNTIGAFYNHIFDALSNLTDCGKNNSIFTGNRSRQVTLSGWSVHGHTIEVHNYLTAVDAIKEIIEQGEGSSPCNPVAWDTGSKKDLSHYFMFYSVAEEHEINVVETNASLDGSEDDGVTDFIKLCNGTYYFNGSKISFDPEGVWPMVPNPRMSKYKKGSNAYWQAERLNKVYTKLLQSLDNVFNGHPETLKDALGLMFSVDLHLRNLLATPIDDNGDPDVGPNAGPTFDFTP</sequence>
<dbReference type="Proteomes" id="UP001159427">
    <property type="component" value="Unassembled WGS sequence"/>
</dbReference>
<dbReference type="EMBL" id="CALNXI010001141">
    <property type="protein sequence ID" value="CAH3157234.1"/>
    <property type="molecule type" value="Genomic_DNA"/>
</dbReference>